<dbReference type="EMBL" id="MT141963">
    <property type="protein sequence ID" value="QJA72585.1"/>
    <property type="molecule type" value="Genomic_DNA"/>
</dbReference>
<dbReference type="InterPro" id="IPR055840">
    <property type="entry name" value="DUF7417"/>
</dbReference>
<evidence type="ECO:0000313" key="2">
    <source>
        <dbReference type="EMBL" id="QJA72585.1"/>
    </source>
</evidence>
<dbReference type="AlphaFoldDB" id="A0A6M3LF60"/>
<name>A0A6M3LF60_9ZZZZ</name>
<evidence type="ECO:0000313" key="3">
    <source>
        <dbReference type="EMBL" id="QJA93430.1"/>
    </source>
</evidence>
<reference evidence="3" key="1">
    <citation type="submission" date="2020-03" db="EMBL/GenBank/DDBJ databases">
        <title>The deep terrestrial virosphere.</title>
        <authorList>
            <person name="Holmfeldt K."/>
            <person name="Nilsson E."/>
            <person name="Simone D."/>
            <person name="Lopez-Fernandez M."/>
            <person name="Wu X."/>
            <person name="de Brujin I."/>
            <person name="Lundin D."/>
            <person name="Andersson A."/>
            <person name="Bertilsson S."/>
            <person name="Dopson M."/>
        </authorList>
    </citation>
    <scope>NUCLEOTIDE SEQUENCE</scope>
    <source>
        <strain evidence="2">MM415A02707</strain>
        <strain evidence="3">MM415B04227</strain>
    </source>
</reference>
<feature type="domain" description="DUF7417" evidence="1">
    <location>
        <begin position="10"/>
        <end position="64"/>
    </location>
</feature>
<dbReference type="Pfam" id="PF24192">
    <property type="entry name" value="DUF7417"/>
    <property type="match status" value="1"/>
</dbReference>
<accession>A0A6M3LF60</accession>
<sequence>MTTTTKPYDCVGNIMAFEQGDLNDEETIELFQHLVDTGLAWQLQGSYGRMARTLIEAGYVTKGGN</sequence>
<dbReference type="EMBL" id="MT143148">
    <property type="protein sequence ID" value="QJA93430.1"/>
    <property type="molecule type" value="Genomic_DNA"/>
</dbReference>
<organism evidence="3">
    <name type="scientific">viral metagenome</name>
    <dbReference type="NCBI Taxonomy" id="1070528"/>
    <lineage>
        <taxon>unclassified sequences</taxon>
        <taxon>metagenomes</taxon>
        <taxon>organismal metagenomes</taxon>
    </lineage>
</organism>
<protein>
    <recommendedName>
        <fullName evidence="1">DUF7417 domain-containing protein</fullName>
    </recommendedName>
</protein>
<proteinExistence type="predicted"/>
<evidence type="ECO:0000259" key="1">
    <source>
        <dbReference type="Pfam" id="PF24192"/>
    </source>
</evidence>
<gene>
    <name evidence="2" type="ORF">MM415A02707_0007</name>
    <name evidence="3" type="ORF">MM415B04227_0010</name>
</gene>